<evidence type="ECO:0008006" key="3">
    <source>
        <dbReference type="Google" id="ProtNLM"/>
    </source>
</evidence>
<dbReference type="AlphaFoldDB" id="A0A9P6ELR4"/>
<organism evidence="1 2">
    <name type="scientific">Crepidotus variabilis</name>
    <dbReference type="NCBI Taxonomy" id="179855"/>
    <lineage>
        <taxon>Eukaryota</taxon>
        <taxon>Fungi</taxon>
        <taxon>Dikarya</taxon>
        <taxon>Basidiomycota</taxon>
        <taxon>Agaricomycotina</taxon>
        <taxon>Agaricomycetes</taxon>
        <taxon>Agaricomycetidae</taxon>
        <taxon>Agaricales</taxon>
        <taxon>Agaricineae</taxon>
        <taxon>Crepidotaceae</taxon>
        <taxon>Crepidotus</taxon>
    </lineage>
</organism>
<dbReference type="OrthoDB" id="3365698at2759"/>
<proteinExistence type="predicted"/>
<evidence type="ECO:0000313" key="1">
    <source>
        <dbReference type="EMBL" id="KAF9531117.1"/>
    </source>
</evidence>
<evidence type="ECO:0000313" key="2">
    <source>
        <dbReference type="Proteomes" id="UP000807306"/>
    </source>
</evidence>
<sequence>MDLSLLNKFASFAPRTKSNNPLSAEDDVELRQLLRPTFLRLDELHREIEQLRALSRRKQEEHDALVTVTSRMKSLISSPIRKLPSDILASIFTHCLPSTHNAPIHPDHAPLLLTQICGSWRSLAFSTPQLWASIH</sequence>
<comment type="caution">
    <text evidence="1">The sequence shown here is derived from an EMBL/GenBank/DDBJ whole genome shotgun (WGS) entry which is preliminary data.</text>
</comment>
<gene>
    <name evidence="1" type="ORF">CPB83DRAFT_809463</name>
</gene>
<protein>
    <recommendedName>
        <fullName evidence="3">F-box domain-containing protein</fullName>
    </recommendedName>
</protein>
<accession>A0A9P6ELR4</accession>
<name>A0A9P6ELR4_9AGAR</name>
<dbReference type="EMBL" id="MU157836">
    <property type="protein sequence ID" value="KAF9531117.1"/>
    <property type="molecule type" value="Genomic_DNA"/>
</dbReference>
<reference evidence="1" key="1">
    <citation type="submission" date="2020-11" db="EMBL/GenBank/DDBJ databases">
        <authorList>
            <consortium name="DOE Joint Genome Institute"/>
            <person name="Ahrendt S."/>
            <person name="Riley R."/>
            <person name="Andreopoulos W."/>
            <person name="Labutti K."/>
            <person name="Pangilinan J."/>
            <person name="Ruiz-Duenas F.J."/>
            <person name="Barrasa J.M."/>
            <person name="Sanchez-Garcia M."/>
            <person name="Camarero S."/>
            <person name="Miyauchi S."/>
            <person name="Serrano A."/>
            <person name="Linde D."/>
            <person name="Babiker R."/>
            <person name="Drula E."/>
            <person name="Ayuso-Fernandez I."/>
            <person name="Pacheco R."/>
            <person name="Padilla G."/>
            <person name="Ferreira P."/>
            <person name="Barriuso J."/>
            <person name="Kellner H."/>
            <person name="Castanera R."/>
            <person name="Alfaro M."/>
            <person name="Ramirez L."/>
            <person name="Pisabarro A.G."/>
            <person name="Kuo A."/>
            <person name="Tritt A."/>
            <person name="Lipzen A."/>
            <person name="He G."/>
            <person name="Yan M."/>
            <person name="Ng V."/>
            <person name="Cullen D."/>
            <person name="Martin F."/>
            <person name="Rosso M.-N."/>
            <person name="Henrissat B."/>
            <person name="Hibbett D."/>
            <person name="Martinez A.T."/>
            <person name="Grigoriev I.V."/>
        </authorList>
    </citation>
    <scope>NUCLEOTIDE SEQUENCE</scope>
    <source>
        <strain evidence="1">CBS 506.95</strain>
    </source>
</reference>
<feature type="non-terminal residue" evidence="1">
    <location>
        <position position="135"/>
    </location>
</feature>
<keyword evidence="2" id="KW-1185">Reference proteome</keyword>
<dbReference type="Gene3D" id="1.20.1280.50">
    <property type="match status" value="1"/>
</dbReference>
<dbReference type="Proteomes" id="UP000807306">
    <property type="component" value="Unassembled WGS sequence"/>
</dbReference>